<dbReference type="AlphaFoldDB" id="A0A914ZA65"/>
<dbReference type="Proteomes" id="UP000887577">
    <property type="component" value="Unplaced"/>
</dbReference>
<dbReference type="Gene3D" id="1.10.8.530">
    <property type="entry name" value="DNA polymerase alpha-primase, subunit B, N-terminal domain"/>
    <property type="match status" value="1"/>
</dbReference>
<reference evidence="3" key="1">
    <citation type="submission" date="2022-11" db="UniProtKB">
        <authorList>
            <consortium name="WormBaseParasite"/>
        </authorList>
    </citation>
    <scope>IDENTIFICATION</scope>
</reference>
<evidence type="ECO:0000259" key="1">
    <source>
        <dbReference type="Pfam" id="PF08418"/>
    </source>
</evidence>
<feature type="domain" description="DNA polymerase alpha subunit B N-terminal" evidence="1">
    <location>
        <begin position="4"/>
        <end position="64"/>
    </location>
</feature>
<sequence>MDNEEIVDELSVFGLKFENDNVVNALSLYIKRNECTSTDILDALVAYATNKKQSTLTQSFVNEFIETESSNFVQRQENIPPAKQETFSPVKKEISFSVDDGFLPSTSVVPFKVTKQAKGFINVKLILDENFQGEQFSLLPYGFTCNDDAEDVLEVLSTGEDVTVSGCVFVPKRNNELEKVRMMSKKYGNLEIDLSKVSQEFIFDKMVRI</sequence>
<evidence type="ECO:0000313" key="2">
    <source>
        <dbReference type="Proteomes" id="UP000887577"/>
    </source>
</evidence>
<dbReference type="WBParaSite" id="PSU_v2.g9558.t1">
    <property type="protein sequence ID" value="PSU_v2.g9558.t1"/>
    <property type="gene ID" value="PSU_v2.g9558"/>
</dbReference>
<name>A0A914ZA65_9BILA</name>
<keyword evidence="2" id="KW-1185">Reference proteome</keyword>
<protein>
    <recommendedName>
        <fullName evidence="1">DNA polymerase alpha subunit B N-terminal domain-containing protein</fullName>
    </recommendedName>
</protein>
<proteinExistence type="predicted"/>
<dbReference type="InterPro" id="IPR013627">
    <property type="entry name" value="Pol_alpha_B_N"/>
</dbReference>
<accession>A0A914ZA65</accession>
<evidence type="ECO:0000313" key="3">
    <source>
        <dbReference type="WBParaSite" id="PSU_v2.g9558.t1"/>
    </source>
</evidence>
<organism evidence="2 3">
    <name type="scientific">Panagrolaimus superbus</name>
    <dbReference type="NCBI Taxonomy" id="310955"/>
    <lineage>
        <taxon>Eukaryota</taxon>
        <taxon>Metazoa</taxon>
        <taxon>Ecdysozoa</taxon>
        <taxon>Nematoda</taxon>
        <taxon>Chromadorea</taxon>
        <taxon>Rhabditida</taxon>
        <taxon>Tylenchina</taxon>
        <taxon>Panagrolaimomorpha</taxon>
        <taxon>Panagrolaimoidea</taxon>
        <taxon>Panagrolaimidae</taxon>
        <taxon>Panagrolaimus</taxon>
    </lineage>
</organism>
<dbReference type="InterPro" id="IPR043034">
    <property type="entry name" value="DNA_pol_alpha_B_N_sf"/>
</dbReference>
<dbReference type="Pfam" id="PF08418">
    <property type="entry name" value="Pol_alpha_B_N"/>
    <property type="match status" value="1"/>
</dbReference>